<proteinExistence type="predicted"/>
<evidence type="ECO:0000313" key="1">
    <source>
        <dbReference type="EMBL" id="BCJ93198.1"/>
    </source>
</evidence>
<reference evidence="1 2" key="1">
    <citation type="journal article" date="2016" name="Int. J. Syst. Evol. Microbiol.">
        <title>Descriptions of Anaerotaenia torta gen. nov., sp. nov. and Anaerocolumna cellulosilytica gen. nov., sp. nov. isolated from a methanogenic reactor of cattle waste.</title>
        <authorList>
            <person name="Uek A."/>
            <person name="Ohtaki Y."/>
            <person name="Kaku N."/>
            <person name="Ueki K."/>
        </authorList>
    </citation>
    <scope>NUCLEOTIDE SEQUENCE [LARGE SCALE GENOMIC DNA]</scope>
    <source>
        <strain evidence="1 2">SN021</strain>
    </source>
</reference>
<sequence length="367" mass="43276">MLVDGIPTRVRIDFHYNEMPRELGDCRTQAFCMILNHYGYEITAQEIFGIGSGLDFHIKNINYNGFDLPLISGRNFDAENNCCKILQIPCKEQTLVYNSDISSGNLCFDRDILEILVEGRPVLIQCDVYYMTYLSDIKRNHNQYHMIIILGFDLESREFTVLDSVSGQVHTIAMSQLYMSMFEKYYGDEKVGIWYDIKQPENICNQRKQIDKYIESFMNQGNSIIKNDGYLEEIKKYIDFLNRIRECAKQGSVNHDNYLKFILEMNCILIRKQDELNGSCFRHLYEKYLNEVSTHLSLNNELWNDLVMYIQQSEAAFKALSFKVRYYNGTTYEKCEMFIQNLEKIYKAEKELGTKLMNIRRNLQDEK</sequence>
<dbReference type="EMBL" id="AP023367">
    <property type="protein sequence ID" value="BCJ93198.1"/>
    <property type="molecule type" value="Genomic_DNA"/>
</dbReference>
<dbReference type="Proteomes" id="UP000515561">
    <property type="component" value="Chromosome"/>
</dbReference>
<dbReference type="RefSeq" id="WP_184095109.1">
    <property type="nucleotide sequence ID" value="NZ_AP023367.1"/>
</dbReference>
<dbReference type="AlphaFoldDB" id="A0A6S6R2E4"/>
<dbReference type="Pfam" id="PF14399">
    <property type="entry name" value="BtrH_N"/>
    <property type="match status" value="1"/>
</dbReference>
<name>A0A6S6R2E4_9FIRM</name>
<evidence type="ECO:0000313" key="2">
    <source>
        <dbReference type="Proteomes" id="UP000515561"/>
    </source>
</evidence>
<protein>
    <submittedName>
        <fullName evidence="1">Uncharacterized protein</fullName>
    </submittedName>
</protein>
<keyword evidence="2" id="KW-1185">Reference proteome</keyword>
<accession>A0A6S6R2E4</accession>
<organism evidence="1 2">
    <name type="scientific">Anaerocolumna cellulosilytica</name>
    <dbReference type="NCBI Taxonomy" id="433286"/>
    <lineage>
        <taxon>Bacteria</taxon>
        <taxon>Bacillati</taxon>
        <taxon>Bacillota</taxon>
        <taxon>Clostridia</taxon>
        <taxon>Lachnospirales</taxon>
        <taxon>Lachnospiraceae</taxon>
        <taxon>Anaerocolumna</taxon>
    </lineage>
</organism>
<dbReference type="KEGG" id="acel:acsn021_07670"/>
<dbReference type="InterPro" id="IPR026935">
    <property type="entry name" value="BtrH_N"/>
</dbReference>
<gene>
    <name evidence="1" type="ORF">acsn021_07670</name>
</gene>